<organism evidence="1 2">
    <name type="scientific">Racocetra persica</name>
    <dbReference type="NCBI Taxonomy" id="160502"/>
    <lineage>
        <taxon>Eukaryota</taxon>
        <taxon>Fungi</taxon>
        <taxon>Fungi incertae sedis</taxon>
        <taxon>Mucoromycota</taxon>
        <taxon>Glomeromycotina</taxon>
        <taxon>Glomeromycetes</taxon>
        <taxon>Diversisporales</taxon>
        <taxon>Gigasporaceae</taxon>
        <taxon>Racocetra</taxon>
    </lineage>
</organism>
<feature type="non-terminal residue" evidence="1">
    <location>
        <position position="1"/>
    </location>
</feature>
<keyword evidence="2" id="KW-1185">Reference proteome</keyword>
<name>A0ACA9RL85_9GLOM</name>
<proteinExistence type="predicted"/>
<comment type="caution">
    <text evidence="1">The sequence shown here is derived from an EMBL/GenBank/DDBJ whole genome shotgun (WGS) entry which is preliminary data.</text>
</comment>
<gene>
    <name evidence="1" type="ORF">RPERSI_LOCUS20374</name>
</gene>
<accession>A0ACA9RL85</accession>
<protein>
    <submittedName>
        <fullName evidence="1">31384_t:CDS:1</fullName>
    </submittedName>
</protein>
<evidence type="ECO:0000313" key="2">
    <source>
        <dbReference type="Proteomes" id="UP000789920"/>
    </source>
</evidence>
<dbReference type="EMBL" id="CAJVQC010057447">
    <property type="protein sequence ID" value="CAG8797611.1"/>
    <property type="molecule type" value="Genomic_DNA"/>
</dbReference>
<evidence type="ECO:0000313" key="1">
    <source>
        <dbReference type="EMBL" id="CAG8797611.1"/>
    </source>
</evidence>
<dbReference type="Proteomes" id="UP000789920">
    <property type="component" value="Unassembled WGS sequence"/>
</dbReference>
<sequence>YNRQLISCHHHIDPNSTRIDRSLNIEENANANGELQKNVIAWLLQVQSIFHAQEIDGDDIQIYYVATEFEGAALHWYLNKVTAAGNDAAFDTWNDFATALKKLYQTGFVQDYGTQFHNIIEQIEDMDKNDKVTYFIEGFKYATWMKVIYQAPANLNEAWDLAIQFDTTMFGTGRPSTTTPNKPQQYINKLGKGNGRPVPMELNYARSSSSSQHHRKKRSKGKQKLTNIKDELNQPPHTITNNSLELTQVEENHEWLLKFNSKINGYSVWILLDSRASRNFIDKDFSTWNKLILKTVFPLSVKLADRSKAQTDKTFNINKLELDPYYTSGISTQVLKLQHYDTILEKP</sequence>
<reference evidence="1" key="1">
    <citation type="submission" date="2021-06" db="EMBL/GenBank/DDBJ databases">
        <authorList>
            <person name="Kallberg Y."/>
            <person name="Tangrot J."/>
            <person name="Rosling A."/>
        </authorList>
    </citation>
    <scope>NUCLEOTIDE SEQUENCE</scope>
    <source>
        <strain evidence="1">MA461A</strain>
    </source>
</reference>